<keyword evidence="2" id="KW-1185">Reference proteome</keyword>
<comment type="caution">
    <text evidence="1">The sequence shown here is derived from an EMBL/GenBank/DDBJ whole genome shotgun (WGS) entry which is preliminary data.</text>
</comment>
<reference evidence="1 2" key="1">
    <citation type="submission" date="2022-04" db="EMBL/GenBank/DDBJ databases">
        <title>Identification of a novel bacterium isolated from mangrove sediments.</title>
        <authorList>
            <person name="Pan X."/>
        </authorList>
    </citation>
    <scope>NUCLEOTIDE SEQUENCE [LARGE SCALE GENOMIC DNA]</scope>
    <source>
        <strain evidence="1 2">B2638</strain>
    </source>
</reference>
<evidence type="ECO:0008006" key="3">
    <source>
        <dbReference type="Google" id="ProtNLM"/>
    </source>
</evidence>
<sequence length="339" mass="37977">MAAEDRFKKPVVEMLAKRAGNRCSNPDCRAFTSGPADDTERAVNVGEAAHIYGANPGSARYDVSMESVDRGAITNGIWLCGNCHKVIDDDPNRYPAGLLFEWQKSHASWVSEQVGKTGAVVRRRYEERHLEEFGKLSYLAERIISEKGDGWEYHLTAEVLRYEMTPVLRRWSALKKGFYMKPPLPVGLREFPDWLSVRMNEAQGIVSAFEGLISGEFERAWGDPGVPGNDRDIVETCRLFGEMCASALLWEEQVRFVSVQDEWQQVAELLRGAAGAIIEEAFKLPEFIEETVNDPVATGTYKLTLVLQLPDQWSENLEAAMAIARDSIIAGIQSGDIDW</sequence>
<name>A0ABT0BMG1_9SPHN</name>
<dbReference type="EMBL" id="JALHLG010000005">
    <property type="protein sequence ID" value="MCJ2186016.1"/>
    <property type="molecule type" value="Genomic_DNA"/>
</dbReference>
<gene>
    <name evidence="1" type="ORF">MTR66_04220</name>
</gene>
<dbReference type="Proteomes" id="UP001202281">
    <property type="component" value="Unassembled WGS sequence"/>
</dbReference>
<organism evidence="1 2">
    <name type="scientific">Novosphingobium beihaiensis</name>
    <dbReference type="NCBI Taxonomy" id="2930389"/>
    <lineage>
        <taxon>Bacteria</taxon>
        <taxon>Pseudomonadati</taxon>
        <taxon>Pseudomonadota</taxon>
        <taxon>Alphaproteobacteria</taxon>
        <taxon>Sphingomonadales</taxon>
        <taxon>Sphingomonadaceae</taxon>
        <taxon>Novosphingobium</taxon>
    </lineage>
</organism>
<proteinExistence type="predicted"/>
<dbReference type="RefSeq" id="WP_243918199.1">
    <property type="nucleotide sequence ID" value="NZ_JALHLG010000005.1"/>
</dbReference>
<evidence type="ECO:0000313" key="2">
    <source>
        <dbReference type="Proteomes" id="UP001202281"/>
    </source>
</evidence>
<protein>
    <recommendedName>
        <fullName evidence="3">HNH endonuclease</fullName>
    </recommendedName>
</protein>
<accession>A0ABT0BMG1</accession>
<evidence type="ECO:0000313" key="1">
    <source>
        <dbReference type="EMBL" id="MCJ2186016.1"/>
    </source>
</evidence>